<reference evidence="1" key="1">
    <citation type="submission" date="2024-02" db="EMBL/GenBank/DDBJ databases">
        <title>Bacteria isolated from the canopy kelp, Nereocystis luetkeana.</title>
        <authorList>
            <person name="Pfister C.A."/>
            <person name="Younker I.T."/>
            <person name="Light S.H."/>
        </authorList>
    </citation>
    <scope>NUCLEOTIDE SEQUENCE</scope>
    <source>
        <strain evidence="1">TN.2.01</strain>
    </source>
</reference>
<proteinExistence type="predicted"/>
<sequence length="222" mass="25882">MLGQFAKFLNSLCNAAPKLYELYRQGQHDDKIVELLECFFIMGDLVETADELLDICRGKDAIIFSELDENELQKHYGIVQSKLTIQLQRLQRMEDIFLENPTIELLDADIQKDLKRAIGGKEQGLYHLGAGLFFNQMLGDSIKENELKDDWMRRVVMEKYEFSESICDLKKFSIKDQKEIVVELRVLRHCYRDILDKIAEPKHKTLFATKAKELAKTYSVRV</sequence>
<organism evidence="1 2">
    <name type="scientific">Pseudoalteromonas undina</name>
    <dbReference type="NCBI Taxonomy" id="43660"/>
    <lineage>
        <taxon>Bacteria</taxon>
        <taxon>Pseudomonadati</taxon>
        <taxon>Pseudomonadota</taxon>
        <taxon>Gammaproteobacteria</taxon>
        <taxon>Alteromonadales</taxon>
        <taxon>Pseudoalteromonadaceae</taxon>
        <taxon>Pseudoalteromonas</taxon>
    </lineage>
</organism>
<dbReference type="Proteomes" id="UP001374952">
    <property type="component" value="Unassembled WGS sequence"/>
</dbReference>
<protein>
    <submittedName>
        <fullName evidence="1">Uncharacterized protein</fullName>
    </submittedName>
</protein>
<accession>A0ACC6R2G2</accession>
<name>A0ACC6R2G2_9GAMM</name>
<evidence type="ECO:0000313" key="1">
    <source>
        <dbReference type="EMBL" id="MEL0604093.1"/>
    </source>
</evidence>
<comment type="caution">
    <text evidence="1">The sequence shown here is derived from an EMBL/GenBank/DDBJ whole genome shotgun (WGS) entry which is preliminary data.</text>
</comment>
<gene>
    <name evidence="1" type="ORF">V6250_07930</name>
</gene>
<evidence type="ECO:0000313" key="2">
    <source>
        <dbReference type="Proteomes" id="UP001374952"/>
    </source>
</evidence>
<keyword evidence="2" id="KW-1185">Reference proteome</keyword>
<dbReference type="EMBL" id="JBAKAX010000006">
    <property type="protein sequence ID" value="MEL0604093.1"/>
    <property type="molecule type" value="Genomic_DNA"/>
</dbReference>